<dbReference type="Proteomes" id="UP000033483">
    <property type="component" value="Unassembled WGS sequence"/>
</dbReference>
<comment type="caution">
    <text evidence="8">The sequence shown here is derived from an EMBL/GenBank/DDBJ whole genome shotgun (WGS) entry which is preliminary data.</text>
</comment>
<dbReference type="PANTHER" id="PTHR11266:SF80">
    <property type="entry name" value="PEROXISOMAL MEMBRANE PROTEIN 2"/>
    <property type="match status" value="1"/>
</dbReference>
<keyword evidence="4" id="KW-1133">Transmembrane helix</keyword>
<comment type="subcellular location">
    <subcellularLocation>
        <location evidence="1">Membrane</location>
        <topology evidence="1">Multi-pass membrane protein</topology>
    </subcellularLocation>
</comment>
<dbReference type="EMBL" id="LAEV01001486">
    <property type="protein sequence ID" value="KKA27936.1"/>
    <property type="molecule type" value="Genomic_DNA"/>
</dbReference>
<dbReference type="OrthoDB" id="10267969at2759"/>
<dbReference type="AlphaFoldDB" id="A0A0F4ZCS5"/>
<evidence type="ECO:0000256" key="5">
    <source>
        <dbReference type="ARBA" id="ARBA00023136"/>
    </source>
</evidence>
<evidence type="ECO:0000256" key="1">
    <source>
        <dbReference type="ARBA" id="ARBA00004141"/>
    </source>
</evidence>
<evidence type="ECO:0000256" key="7">
    <source>
        <dbReference type="SAM" id="MobiDB-lite"/>
    </source>
</evidence>
<organism evidence="8 9">
    <name type="scientific">Thielaviopsis punctulata</name>
    <dbReference type="NCBI Taxonomy" id="72032"/>
    <lineage>
        <taxon>Eukaryota</taxon>
        <taxon>Fungi</taxon>
        <taxon>Dikarya</taxon>
        <taxon>Ascomycota</taxon>
        <taxon>Pezizomycotina</taxon>
        <taxon>Sordariomycetes</taxon>
        <taxon>Hypocreomycetidae</taxon>
        <taxon>Microascales</taxon>
        <taxon>Ceratocystidaceae</taxon>
        <taxon>Thielaviopsis</taxon>
    </lineage>
</organism>
<evidence type="ECO:0000256" key="4">
    <source>
        <dbReference type="ARBA" id="ARBA00022989"/>
    </source>
</evidence>
<reference evidence="8 9" key="1">
    <citation type="submission" date="2015-03" db="EMBL/GenBank/DDBJ databases">
        <authorList>
            <person name="Radwan O."/>
            <person name="Al-Naeli F.A."/>
            <person name="Rendon G.A."/>
            <person name="Fields C."/>
        </authorList>
    </citation>
    <scope>NUCLEOTIDE SEQUENCE [LARGE SCALE GENOMIC DNA]</scope>
    <source>
        <strain evidence="8">CR-DP1</strain>
    </source>
</reference>
<feature type="region of interest" description="Disordered" evidence="7">
    <location>
        <begin position="74"/>
        <end position="96"/>
    </location>
</feature>
<dbReference type="Pfam" id="PF04117">
    <property type="entry name" value="Mpv17_PMP22"/>
    <property type="match status" value="1"/>
</dbReference>
<evidence type="ECO:0000256" key="2">
    <source>
        <dbReference type="ARBA" id="ARBA00006824"/>
    </source>
</evidence>
<evidence type="ECO:0000313" key="9">
    <source>
        <dbReference type="Proteomes" id="UP000033483"/>
    </source>
</evidence>
<protein>
    <recommendedName>
        <fullName evidence="10">Mpv17/PMP22 family protein</fullName>
    </recommendedName>
</protein>
<gene>
    <name evidence="8" type="ORF">TD95_001226</name>
</gene>
<name>A0A0F4ZCS5_9PEZI</name>
<evidence type="ECO:0000256" key="6">
    <source>
        <dbReference type="RuleBase" id="RU363053"/>
    </source>
</evidence>
<proteinExistence type="inferred from homology"/>
<keyword evidence="9" id="KW-1185">Reference proteome</keyword>
<evidence type="ECO:0008006" key="10">
    <source>
        <dbReference type="Google" id="ProtNLM"/>
    </source>
</evidence>
<comment type="similarity">
    <text evidence="2 6">Belongs to the peroxisomal membrane protein PXMP2/4 family.</text>
</comment>
<keyword evidence="5" id="KW-0472">Membrane</keyword>
<feature type="compositionally biased region" description="Polar residues" evidence="7">
    <location>
        <begin position="74"/>
        <end position="83"/>
    </location>
</feature>
<dbReference type="PANTHER" id="PTHR11266">
    <property type="entry name" value="PEROXISOMAL MEMBRANE PROTEIN 2, PXMP2 MPV17"/>
    <property type="match status" value="1"/>
</dbReference>
<evidence type="ECO:0000256" key="3">
    <source>
        <dbReference type="ARBA" id="ARBA00022692"/>
    </source>
</evidence>
<dbReference type="InterPro" id="IPR007248">
    <property type="entry name" value="Mpv17_PMP22"/>
</dbReference>
<evidence type="ECO:0000313" key="8">
    <source>
        <dbReference type="EMBL" id="KKA27936.1"/>
    </source>
</evidence>
<dbReference type="GO" id="GO:0005778">
    <property type="term" value="C:peroxisomal membrane"/>
    <property type="evidence" value="ECO:0007669"/>
    <property type="project" value="TreeGrafter"/>
</dbReference>
<accession>A0A0F4ZCS5</accession>
<sequence>MGLSVIAKVTIQAAVISAFSSILAQTITASQSGQKLVLNYVTLFQFILFALLNTPPNFLWQSWLEDTFPSHHPNAQETDTAVSKNGAMPKGKATPKPQLNIRNTIIKLCLDQTVGAVVNTLLFSLTMGALKASMTPLPHEAVSAPSAAQSLAFLRSGHAVDAQRVAWAPLWEAACAEFWPILAAGWRLWPLVSVVNYSLVESVEGRNLLGNLASVGWGVYINLLAAE</sequence>
<keyword evidence="3" id="KW-0812">Transmembrane</keyword>